<evidence type="ECO:0000313" key="10">
    <source>
        <dbReference type="Proteomes" id="UP000319449"/>
    </source>
</evidence>
<feature type="transmembrane region" description="Helical" evidence="6">
    <location>
        <begin position="120"/>
        <end position="138"/>
    </location>
</feature>
<protein>
    <submittedName>
        <fullName evidence="9">NADH dehydrogenase subunit L</fullName>
    </submittedName>
</protein>
<feature type="domain" description="NADH-Ubiquinone oxidoreductase (complex I) chain 5 N-terminal" evidence="8">
    <location>
        <begin position="71"/>
        <end position="121"/>
    </location>
</feature>
<feature type="transmembrane region" description="Helical" evidence="6">
    <location>
        <begin position="257"/>
        <end position="275"/>
    </location>
</feature>
<feature type="transmembrane region" description="Helical" evidence="6">
    <location>
        <begin position="546"/>
        <end position="569"/>
    </location>
</feature>
<dbReference type="EMBL" id="VLLN01000001">
    <property type="protein sequence ID" value="TWJ33546.1"/>
    <property type="molecule type" value="Genomic_DNA"/>
</dbReference>
<sequence length="669" mass="73046">MFEYVWLIPFFPLVGVVINGLFGKKIKNETVIGGLGTVLVACSFLVSAGILFQLLSLPAEQRVYEKTLFTWIQVAQFKADVGFLIDPLSAIMIMVVTGVGSLIHLYSIGYMHGEEGFYRYFTYLNLFTFSMLLLVLGNNLLLMFVGWEGVGLCSYLLIGYYFHKKSAGDAGKKAFVMNRVGDFGFLLGLFTLFWYLGSSNNVWTINFRELAQASHLLPVGGVVTIVTLCFFLGATGKSAQIPLYTWLPDAMEGPTPVSALIHAATMVTAGVYMIGRLNFIFIKAPETMLVIACVGAATAIFAATIGTAQNDIKRVLAYSTVSQLGFMFLAMGVGAFAAGIFHLMTHAFFKACLFLGSGSVIHAMHHALHHAHSHDDPQDMRNMGGLKSKMPVTFLTFLVSTIAIAGIPGFSGFFSKDEILWQAFSNPHHGSINYLLWATGAIAAGFTAFYMFRLVFMTFFGECRINPKAKDHLHESPAVITIPLIVLGFLALVGGYVGIPKVIGELFGGIPNYFEHYLAPVFEISEEFVKQNAHAAGAHHSAALEWGLMGTSVVIAVIGISIAFALYVVSPQIPARFTAAFPALHRAVYNKWYVDEIYDFIFVNPCKAFGNFLWKGFDVLVVDGIVNGVAKVVMGVSTGMKGLQSGYVHNYAFGMVAGVVAILAFYLFR</sequence>
<dbReference type="NCBIfam" id="NF005141">
    <property type="entry name" value="PRK06590.1"/>
    <property type="match status" value="1"/>
</dbReference>
<dbReference type="GO" id="GO:0008137">
    <property type="term" value="F:NADH dehydrogenase (ubiquinone) activity"/>
    <property type="evidence" value="ECO:0007669"/>
    <property type="project" value="InterPro"/>
</dbReference>
<dbReference type="Pfam" id="PF00662">
    <property type="entry name" value="Proton_antipo_N"/>
    <property type="match status" value="1"/>
</dbReference>
<dbReference type="GO" id="GO:0012505">
    <property type="term" value="C:endomembrane system"/>
    <property type="evidence" value="ECO:0007669"/>
    <property type="project" value="UniProtKB-SubCell"/>
</dbReference>
<comment type="caution">
    <text evidence="9">The sequence shown here is derived from an EMBL/GenBank/DDBJ whole genome shotgun (WGS) entry which is preliminary data.</text>
</comment>
<evidence type="ECO:0000256" key="2">
    <source>
        <dbReference type="ARBA" id="ARBA00022692"/>
    </source>
</evidence>
<keyword evidence="10" id="KW-1185">Reference proteome</keyword>
<feature type="transmembrane region" description="Helical" evidence="6">
    <location>
        <begin position="650"/>
        <end position="668"/>
    </location>
</feature>
<dbReference type="InterPro" id="IPR003945">
    <property type="entry name" value="NU5C-like"/>
</dbReference>
<feature type="transmembrane region" description="Helical" evidence="6">
    <location>
        <begin position="477"/>
        <end position="499"/>
    </location>
</feature>
<dbReference type="InterPro" id="IPR001750">
    <property type="entry name" value="ND/Mrp_TM"/>
</dbReference>
<dbReference type="PANTHER" id="PTHR42829">
    <property type="entry name" value="NADH-UBIQUINONE OXIDOREDUCTASE CHAIN 5"/>
    <property type="match status" value="1"/>
</dbReference>
<dbReference type="RefSeq" id="WP_145017205.1">
    <property type="nucleotide sequence ID" value="NZ_VLLN01000001.1"/>
</dbReference>
<evidence type="ECO:0000259" key="7">
    <source>
        <dbReference type="Pfam" id="PF00361"/>
    </source>
</evidence>
<reference evidence="9 10" key="1">
    <citation type="submission" date="2019-07" db="EMBL/GenBank/DDBJ databases">
        <title>Genomic Encyclopedia of Archaeal and Bacterial Type Strains, Phase II (KMG-II): from individual species to whole genera.</title>
        <authorList>
            <person name="Goeker M."/>
        </authorList>
    </citation>
    <scope>NUCLEOTIDE SEQUENCE [LARGE SCALE GENOMIC DNA]</scope>
    <source>
        <strain evidence="9 10">ATCC BAA-1139</strain>
    </source>
</reference>
<gene>
    <name evidence="9" type="ORF">JN12_00220</name>
</gene>
<dbReference type="NCBIfam" id="TIGR01974">
    <property type="entry name" value="NDH_I_L"/>
    <property type="match status" value="1"/>
</dbReference>
<evidence type="ECO:0000313" key="9">
    <source>
        <dbReference type="EMBL" id="TWJ33546.1"/>
    </source>
</evidence>
<dbReference type="Pfam" id="PF00361">
    <property type="entry name" value="Proton_antipo_M"/>
    <property type="match status" value="1"/>
</dbReference>
<dbReference type="GO" id="GO:0003954">
    <property type="term" value="F:NADH dehydrogenase activity"/>
    <property type="evidence" value="ECO:0007669"/>
    <property type="project" value="TreeGrafter"/>
</dbReference>
<feature type="transmembrane region" description="Helical" evidence="6">
    <location>
        <begin position="434"/>
        <end position="456"/>
    </location>
</feature>
<dbReference type="InterPro" id="IPR018393">
    <property type="entry name" value="NADHpl_OxRdtase_5_subgr"/>
</dbReference>
<feature type="domain" description="NADH:quinone oxidoreductase/Mrp antiporter transmembrane" evidence="7">
    <location>
        <begin position="138"/>
        <end position="427"/>
    </location>
</feature>
<comment type="subcellular location">
    <subcellularLocation>
        <location evidence="1">Endomembrane system</location>
        <topology evidence="1">Multi-pass membrane protein</topology>
    </subcellularLocation>
    <subcellularLocation>
        <location evidence="5">Membrane</location>
        <topology evidence="5">Multi-pass membrane protein</topology>
    </subcellularLocation>
</comment>
<feature type="transmembrane region" description="Helical" evidence="6">
    <location>
        <begin position="315"/>
        <end position="341"/>
    </location>
</feature>
<accession>A0A562WT57</accession>
<feature type="transmembrane region" description="Helical" evidence="6">
    <location>
        <begin position="6"/>
        <end position="23"/>
    </location>
</feature>
<dbReference type="PANTHER" id="PTHR42829:SF2">
    <property type="entry name" value="NADH-UBIQUINONE OXIDOREDUCTASE CHAIN 5"/>
    <property type="match status" value="1"/>
</dbReference>
<evidence type="ECO:0000256" key="6">
    <source>
        <dbReference type="SAM" id="Phobius"/>
    </source>
</evidence>
<evidence type="ECO:0000256" key="5">
    <source>
        <dbReference type="RuleBase" id="RU000320"/>
    </source>
</evidence>
<dbReference type="InterPro" id="IPR001516">
    <property type="entry name" value="Proton_antipo_N"/>
</dbReference>
<proteinExistence type="predicted"/>
<name>A0A562WT57_9BACT</name>
<feature type="transmembrane region" description="Helical" evidence="6">
    <location>
        <begin position="392"/>
        <end position="414"/>
    </location>
</feature>
<feature type="transmembrane region" description="Helical" evidence="6">
    <location>
        <begin position="174"/>
        <end position="196"/>
    </location>
</feature>
<evidence type="ECO:0000259" key="8">
    <source>
        <dbReference type="Pfam" id="PF00662"/>
    </source>
</evidence>
<dbReference type="AlphaFoldDB" id="A0A562WT57"/>
<evidence type="ECO:0000256" key="4">
    <source>
        <dbReference type="ARBA" id="ARBA00023136"/>
    </source>
</evidence>
<dbReference type="Gene3D" id="1.20.5.2700">
    <property type="match status" value="1"/>
</dbReference>
<keyword evidence="4 6" id="KW-0472">Membrane</keyword>
<feature type="transmembrane region" description="Helical" evidence="6">
    <location>
        <begin position="287"/>
        <end position="308"/>
    </location>
</feature>
<keyword evidence="3 6" id="KW-1133">Transmembrane helix</keyword>
<dbReference type="GO" id="GO:0015990">
    <property type="term" value="P:electron transport coupled proton transport"/>
    <property type="evidence" value="ECO:0007669"/>
    <property type="project" value="TreeGrafter"/>
</dbReference>
<evidence type="ECO:0000256" key="1">
    <source>
        <dbReference type="ARBA" id="ARBA00004127"/>
    </source>
</evidence>
<dbReference type="PRINTS" id="PR01434">
    <property type="entry name" value="NADHDHGNASE5"/>
</dbReference>
<dbReference type="GO" id="GO:0042773">
    <property type="term" value="P:ATP synthesis coupled electron transport"/>
    <property type="evidence" value="ECO:0007669"/>
    <property type="project" value="InterPro"/>
</dbReference>
<dbReference type="GO" id="GO:0016020">
    <property type="term" value="C:membrane"/>
    <property type="evidence" value="ECO:0007669"/>
    <property type="project" value="UniProtKB-SubCell"/>
</dbReference>
<feature type="transmembrane region" description="Helical" evidence="6">
    <location>
        <begin position="144"/>
        <end position="162"/>
    </location>
</feature>
<keyword evidence="2 5" id="KW-0812">Transmembrane</keyword>
<dbReference type="Proteomes" id="UP000319449">
    <property type="component" value="Unassembled WGS sequence"/>
</dbReference>
<feature type="transmembrane region" description="Helical" evidence="6">
    <location>
        <begin position="35"/>
        <end position="55"/>
    </location>
</feature>
<dbReference type="OrthoDB" id="9805769at2"/>
<evidence type="ECO:0000256" key="3">
    <source>
        <dbReference type="ARBA" id="ARBA00022989"/>
    </source>
</evidence>
<organism evidence="9 10">
    <name type="scientific">Geobacter argillaceus</name>
    <dbReference type="NCBI Taxonomy" id="345631"/>
    <lineage>
        <taxon>Bacteria</taxon>
        <taxon>Pseudomonadati</taxon>
        <taxon>Thermodesulfobacteriota</taxon>
        <taxon>Desulfuromonadia</taxon>
        <taxon>Geobacterales</taxon>
        <taxon>Geobacteraceae</taxon>
        <taxon>Geobacter</taxon>
    </lineage>
</organism>
<dbReference type="PRINTS" id="PR01435">
    <property type="entry name" value="NPOXDRDTASE5"/>
</dbReference>
<feature type="transmembrane region" description="Helical" evidence="6">
    <location>
        <begin position="88"/>
        <end position="108"/>
    </location>
</feature>